<dbReference type="InParanoid" id="K9U328"/>
<dbReference type="InterPro" id="IPR051354">
    <property type="entry name" value="Transposase_27_IS1"/>
</dbReference>
<protein>
    <submittedName>
        <fullName evidence="1">Insertion element protein</fullName>
    </submittedName>
</protein>
<accession>K9U328</accession>
<evidence type="ECO:0000313" key="1">
    <source>
        <dbReference type="EMBL" id="AFY89225.1"/>
    </source>
</evidence>
<evidence type="ECO:0000313" key="2">
    <source>
        <dbReference type="Proteomes" id="UP000010384"/>
    </source>
</evidence>
<dbReference type="KEGG" id="cthe:Chro_3798"/>
<dbReference type="PANTHER" id="PTHR33293:SF1">
    <property type="entry name" value="INSERTION ELEMENT IS1 1 PROTEIN INSB-RELATED"/>
    <property type="match status" value="1"/>
</dbReference>
<dbReference type="AlphaFoldDB" id="K9U328"/>
<dbReference type="Proteomes" id="UP000010384">
    <property type="component" value="Chromosome"/>
</dbReference>
<name>K9U328_CHRTP</name>
<proteinExistence type="predicted"/>
<keyword evidence="2" id="KW-1185">Reference proteome</keyword>
<reference evidence="1 2" key="1">
    <citation type="submission" date="2012-06" db="EMBL/GenBank/DDBJ databases">
        <title>Finished chromosome of genome of Chroococcidiopsis thermalis PCC 7203.</title>
        <authorList>
            <consortium name="US DOE Joint Genome Institute"/>
            <person name="Gugger M."/>
            <person name="Coursin T."/>
            <person name="Rippka R."/>
            <person name="Tandeau De Marsac N."/>
            <person name="Huntemann M."/>
            <person name="Wei C.-L."/>
            <person name="Han J."/>
            <person name="Detter J.C."/>
            <person name="Han C."/>
            <person name="Tapia R."/>
            <person name="Davenport K."/>
            <person name="Daligault H."/>
            <person name="Erkkila T."/>
            <person name="Gu W."/>
            <person name="Munk A.C.C."/>
            <person name="Teshima H."/>
            <person name="Xu Y."/>
            <person name="Chain P."/>
            <person name="Chen A."/>
            <person name="Krypides N."/>
            <person name="Mavromatis K."/>
            <person name="Markowitz V."/>
            <person name="Szeto E."/>
            <person name="Ivanova N."/>
            <person name="Mikhailova N."/>
            <person name="Ovchinnikova G."/>
            <person name="Pagani I."/>
            <person name="Pati A."/>
            <person name="Goodwin L."/>
            <person name="Peters L."/>
            <person name="Pitluck S."/>
            <person name="Woyke T."/>
            <person name="Kerfeld C."/>
        </authorList>
    </citation>
    <scope>NUCLEOTIDE SEQUENCE [LARGE SCALE GENOMIC DNA]</scope>
    <source>
        <strain evidence="1 2">PCC 7203</strain>
    </source>
</reference>
<organism evidence="1 2">
    <name type="scientific">Chroococcidiopsis thermalis (strain PCC 7203)</name>
    <dbReference type="NCBI Taxonomy" id="251229"/>
    <lineage>
        <taxon>Bacteria</taxon>
        <taxon>Bacillati</taxon>
        <taxon>Cyanobacteriota</taxon>
        <taxon>Cyanophyceae</taxon>
        <taxon>Chroococcidiopsidales</taxon>
        <taxon>Chroococcidiopsidaceae</taxon>
        <taxon>Chroococcidiopsis</taxon>
    </lineage>
</organism>
<dbReference type="PATRIC" id="fig|251229.3.peg.4429"/>
<dbReference type="EMBL" id="CP003597">
    <property type="protein sequence ID" value="AFY89225.1"/>
    <property type="molecule type" value="Genomic_DNA"/>
</dbReference>
<dbReference type="eggNOG" id="COG3677">
    <property type="taxonomic scope" value="Bacteria"/>
</dbReference>
<dbReference type="HOGENOM" id="CLU_1988690_0_0_3"/>
<dbReference type="PANTHER" id="PTHR33293">
    <property type="entry name" value="INSERTION ELEMENT IS1 1 PROTEIN INSB-RELATED"/>
    <property type="match status" value="1"/>
</dbReference>
<gene>
    <name evidence="1" type="ORF">Chro_3798</name>
</gene>
<sequence>MKCPLCDYERPHKHGKTSKGAQRYFCLKCRQTFTETFDTLYYRRQVKEEDVRIVLQSHAEGSSLRGISRVSGLAYDTVVSIVHAAAEKAQMVHNSEVKDVDTDAIAADELWSFVEKNKNTADHKS</sequence>